<accession>A0A5R9GRL9</accession>
<evidence type="ECO:0000256" key="1">
    <source>
        <dbReference type="PROSITE-ProRule" id="PRU00169"/>
    </source>
</evidence>
<gene>
    <name evidence="3" type="ORF">FEF65_06540</name>
</gene>
<evidence type="ECO:0000313" key="4">
    <source>
        <dbReference type="Proteomes" id="UP000306585"/>
    </source>
</evidence>
<organism evidence="3 4">
    <name type="scientific">Mariprofundus erugo</name>
    <dbReference type="NCBI Taxonomy" id="2528639"/>
    <lineage>
        <taxon>Bacteria</taxon>
        <taxon>Pseudomonadati</taxon>
        <taxon>Pseudomonadota</taxon>
        <taxon>Candidatius Mariprofundia</taxon>
        <taxon>Mariprofundales</taxon>
        <taxon>Mariprofundaceae</taxon>
        <taxon>Mariprofundus</taxon>
    </lineage>
</organism>
<dbReference type="RefSeq" id="WP_138239002.1">
    <property type="nucleotide sequence ID" value="NZ_VBRY01000005.1"/>
</dbReference>
<protein>
    <submittedName>
        <fullName evidence="3">Response regulator</fullName>
    </submittedName>
</protein>
<sequence length="130" mass="13927">MGVEPGNKSVLIVDDDPIQLEYYIAVLEFDYEIITAGSFSEALQILSSDVTVDAMTCDQHLDGGHTGTELLDHVAICRPGLLAHTVLVSGDYFTHAGEHIAPIVLKPVEPDQLLQVIGQIMTPGNLAVAC</sequence>
<evidence type="ECO:0000259" key="2">
    <source>
        <dbReference type="PROSITE" id="PS50110"/>
    </source>
</evidence>
<dbReference type="SMART" id="SM00448">
    <property type="entry name" value="REC"/>
    <property type="match status" value="1"/>
</dbReference>
<feature type="modified residue" description="4-aspartylphosphate" evidence="1">
    <location>
        <position position="58"/>
    </location>
</feature>
<dbReference type="Proteomes" id="UP000306585">
    <property type="component" value="Unassembled WGS sequence"/>
</dbReference>
<reference evidence="3 4" key="1">
    <citation type="journal article" date="2019" name="Appl. Environ. Microbiol.">
        <title>Environmental Evidence and Genomic Insight of Iron-oxidizing Bacteria Preference Towards More Corrosion Resistant Stainless Steel at Higher Salinities.</title>
        <authorList>
            <person name="Garrison C.E."/>
            <person name="Price K.A."/>
            <person name="Field E.K."/>
        </authorList>
    </citation>
    <scope>NUCLEOTIDE SEQUENCE [LARGE SCALE GENOMIC DNA]</scope>
    <source>
        <strain evidence="3 4">P3</strain>
    </source>
</reference>
<name>A0A5R9GRL9_9PROT</name>
<feature type="domain" description="Response regulatory" evidence="2">
    <location>
        <begin position="9"/>
        <end position="121"/>
    </location>
</feature>
<keyword evidence="4" id="KW-1185">Reference proteome</keyword>
<dbReference type="Gene3D" id="3.40.50.2300">
    <property type="match status" value="1"/>
</dbReference>
<dbReference type="PROSITE" id="PS50110">
    <property type="entry name" value="RESPONSE_REGULATORY"/>
    <property type="match status" value="1"/>
</dbReference>
<dbReference type="InterPro" id="IPR001789">
    <property type="entry name" value="Sig_transdc_resp-reg_receiver"/>
</dbReference>
<keyword evidence="1" id="KW-0597">Phosphoprotein</keyword>
<evidence type="ECO:0000313" key="3">
    <source>
        <dbReference type="EMBL" id="TLS67569.1"/>
    </source>
</evidence>
<dbReference type="Pfam" id="PF00072">
    <property type="entry name" value="Response_reg"/>
    <property type="match status" value="1"/>
</dbReference>
<comment type="caution">
    <text evidence="3">The sequence shown here is derived from an EMBL/GenBank/DDBJ whole genome shotgun (WGS) entry which is preliminary data.</text>
</comment>
<dbReference type="EMBL" id="VBRY01000005">
    <property type="protein sequence ID" value="TLS67569.1"/>
    <property type="molecule type" value="Genomic_DNA"/>
</dbReference>
<dbReference type="InterPro" id="IPR011006">
    <property type="entry name" value="CheY-like_superfamily"/>
</dbReference>
<dbReference type="SUPFAM" id="SSF52172">
    <property type="entry name" value="CheY-like"/>
    <property type="match status" value="1"/>
</dbReference>
<dbReference type="GO" id="GO:0000160">
    <property type="term" value="P:phosphorelay signal transduction system"/>
    <property type="evidence" value="ECO:0007669"/>
    <property type="project" value="InterPro"/>
</dbReference>
<proteinExistence type="predicted"/>
<dbReference type="AlphaFoldDB" id="A0A5R9GRL9"/>